<feature type="transmembrane region" description="Helical" evidence="1">
    <location>
        <begin position="75"/>
        <end position="100"/>
    </location>
</feature>
<feature type="transmembrane region" description="Helical" evidence="1">
    <location>
        <begin position="48"/>
        <end position="68"/>
    </location>
</feature>
<comment type="caution">
    <text evidence="2">The sequence shown here is derived from an EMBL/GenBank/DDBJ whole genome shotgun (WGS) entry which is preliminary data.</text>
</comment>
<keyword evidence="1" id="KW-0812">Transmembrane</keyword>
<dbReference type="Proteomes" id="UP001175271">
    <property type="component" value="Unassembled WGS sequence"/>
</dbReference>
<keyword evidence="1" id="KW-0472">Membrane</keyword>
<keyword evidence="3" id="KW-1185">Reference proteome</keyword>
<evidence type="ECO:0000256" key="1">
    <source>
        <dbReference type="SAM" id="Phobius"/>
    </source>
</evidence>
<gene>
    <name evidence="2" type="ORF">QR680_016789</name>
</gene>
<evidence type="ECO:0000313" key="3">
    <source>
        <dbReference type="Proteomes" id="UP001175271"/>
    </source>
</evidence>
<dbReference type="EMBL" id="JAUCMV010000004">
    <property type="protein sequence ID" value="KAK0403219.1"/>
    <property type="molecule type" value="Genomic_DNA"/>
</dbReference>
<keyword evidence="1" id="KW-1133">Transmembrane helix</keyword>
<feature type="transmembrane region" description="Helical" evidence="1">
    <location>
        <begin position="7"/>
        <end position="28"/>
    </location>
</feature>
<accession>A0AA39LN74</accession>
<organism evidence="2 3">
    <name type="scientific">Steinernema hermaphroditum</name>
    <dbReference type="NCBI Taxonomy" id="289476"/>
    <lineage>
        <taxon>Eukaryota</taxon>
        <taxon>Metazoa</taxon>
        <taxon>Ecdysozoa</taxon>
        <taxon>Nematoda</taxon>
        <taxon>Chromadorea</taxon>
        <taxon>Rhabditida</taxon>
        <taxon>Tylenchina</taxon>
        <taxon>Panagrolaimomorpha</taxon>
        <taxon>Strongyloidoidea</taxon>
        <taxon>Steinernematidae</taxon>
        <taxon>Steinernema</taxon>
    </lineage>
</organism>
<feature type="transmembrane region" description="Helical" evidence="1">
    <location>
        <begin position="120"/>
        <end position="136"/>
    </location>
</feature>
<proteinExistence type="predicted"/>
<reference evidence="2" key="1">
    <citation type="submission" date="2023-06" db="EMBL/GenBank/DDBJ databases">
        <title>Genomic analysis of the entomopathogenic nematode Steinernema hermaphroditum.</title>
        <authorList>
            <person name="Schwarz E.M."/>
            <person name="Heppert J.K."/>
            <person name="Baniya A."/>
            <person name="Schwartz H.T."/>
            <person name="Tan C.-H."/>
            <person name="Antoshechkin I."/>
            <person name="Sternberg P.W."/>
            <person name="Goodrich-Blair H."/>
            <person name="Dillman A.R."/>
        </authorList>
    </citation>
    <scope>NUCLEOTIDE SEQUENCE</scope>
    <source>
        <strain evidence="2">PS9179</strain>
        <tissue evidence="2">Whole animal</tissue>
    </source>
</reference>
<evidence type="ECO:0000313" key="2">
    <source>
        <dbReference type="EMBL" id="KAK0403219.1"/>
    </source>
</evidence>
<name>A0AA39LN74_9BILA</name>
<protein>
    <submittedName>
        <fullName evidence="2">Uncharacterized protein</fullName>
    </submittedName>
</protein>
<dbReference type="AlphaFoldDB" id="A0AA39LN74"/>
<sequence>MANRYRKFFCICCDVNVTTLTVVVASLILVSHVGSLAGIADKAEHIKAALFILNTVGSISAILAMVAVCWRSQCLLVPLMIFVAVFAVGISVLLVASIVIGLVVLDRTSGGIDSTRIEKFGLWFCVGVPLHLWYFLTLRQCRRCFKGDALDGEELHEIGSKEMSRYP</sequence>